<dbReference type="InterPro" id="IPR036661">
    <property type="entry name" value="Luciferase-like_sf"/>
</dbReference>
<dbReference type="GeneID" id="83628647"/>
<gene>
    <name evidence="4" type="ORF">Mkiyose1413_24110</name>
    <name evidence="3" type="ORF">SRL2020028_40110</name>
</gene>
<dbReference type="SUPFAM" id="SSF51679">
    <property type="entry name" value="Bacterial luciferase-like"/>
    <property type="match status" value="1"/>
</dbReference>
<dbReference type="InterPro" id="IPR050564">
    <property type="entry name" value="F420-G6PD/mer"/>
</dbReference>
<evidence type="ECO:0000256" key="1">
    <source>
        <dbReference type="ARBA" id="ARBA00023002"/>
    </source>
</evidence>
<dbReference type="EMBL" id="BRXE01000060">
    <property type="protein sequence ID" value="GLB84755.1"/>
    <property type="molecule type" value="Genomic_DNA"/>
</dbReference>
<evidence type="ECO:0000313" key="5">
    <source>
        <dbReference type="Proteomes" id="UP001064782"/>
    </source>
</evidence>
<dbReference type="Gene3D" id="3.20.20.30">
    <property type="entry name" value="Luciferase-like domain"/>
    <property type="match status" value="1"/>
</dbReference>
<dbReference type="CDD" id="cd01097">
    <property type="entry name" value="Tetrahydromethanopterin_reductase"/>
    <property type="match status" value="1"/>
</dbReference>
<keyword evidence="5" id="KW-1185">Reference proteome</keyword>
<dbReference type="EMBL" id="BRZI01000014">
    <property type="protein sequence ID" value="GLD30528.1"/>
    <property type="molecule type" value="Genomic_DNA"/>
</dbReference>
<dbReference type="GO" id="GO:0016705">
    <property type="term" value="F:oxidoreductase activity, acting on paired donors, with incorporation or reduction of molecular oxygen"/>
    <property type="evidence" value="ECO:0007669"/>
    <property type="project" value="InterPro"/>
</dbReference>
<dbReference type="RefSeq" id="WP_236979973.1">
    <property type="nucleotide sequence ID" value="NZ_BRXE01000060.1"/>
</dbReference>
<dbReference type="PANTHER" id="PTHR43244">
    <property type="match status" value="1"/>
</dbReference>
<accession>A0A9P3UXV1</accession>
<organism evidence="4 5">
    <name type="scientific">Mycobacterium kiyosense</name>
    <dbReference type="NCBI Taxonomy" id="2871094"/>
    <lineage>
        <taxon>Bacteria</taxon>
        <taxon>Bacillati</taxon>
        <taxon>Actinomycetota</taxon>
        <taxon>Actinomycetes</taxon>
        <taxon>Mycobacteriales</taxon>
        <taxon>Mycobacteriaceae</taxon>
        <taxon>Mycobacterium</taxon>
    </lineage>
</organism>
<name>A0A9P3UXV1_9MYCO</name>
<dbReference type="InterPro" id="IPR011251">
    <property type="entry name" value="Luciferase-like_dom"/>
</dbReference>
<comment type="caution">
    <text evidence="4">The sequence shown here is derived from an EMBL/GenBank/DDBJ whole genome shotgun (WGS) entry which is preliminary data.</text>
</comment>
<proteinExistence type="predicted"/>
<protein>
    <submittedName>
        <fullName evidence="4">5,10-methylenetetrahydromethanopterin reductase</fullName>
    </submittedName>
</protein>
<feature type="domain" description="Luciferase-like" evidence="2">
    <location>
        <begin position="1"/>
        <end position="308"/>
    </location>
</feature>
<dbReference type="PANTHER" id="PTHR43244:SF1">
    <property type="entry name" value="5,10-METHYLENETETRAHYDROMETHANOPTERIN REDUCTASE"/>
    <property type="match status" value="1"/>
</dbReference>
<evidence type="ECO:0000313" key="4">
    <source>
        <dbReference type="EMBL" id="GLD30528.1"/>
    </source>
</evidence>
<reference evidence="4" key="1">
    <citation type="submission" date="2022-08" db="EMBL/GenBank/DDBJ databases">
        <title>Mycobacterium kiyosense sp. nov., scotochromogenic slow-glowing species isolated from respiratory specimens.</title>
        <authorList>
            <person name="Fukano H."/>
            <person name="Kazumi Y."/>
            <person name="Sakagami N."/>
            <person name="Ato M."/>
            <person name="Mitarai S."/>
            <person name="Hoshino Y."/>
        </authorList>
    </citation>
    <scope>NUCLEOTIDE SEQUENCE</scope>
    <source>
        <strain evidence="4">1413</strain>
        <strain evidence="3">SRL2020-028</strain>
    </source>
</reference>
<dbReference type="AlphaFoldDB" id="A0A9P3UXV1"/>
<dbReference type="Pfam" id="PF00296">
    <property type="entry name" value="Bac_luciferase"/>
    <property type="match status" value="1"/>
</dbReference>
<evidence type="ECO:0000313" key="3">
    <source>
        <dbReference type="EMBL" id="GLB84755.1"/>
    </source>
</evidence>
<dbReference type="Proteomes" id="UP001064782">
    <property type="component" value="Unassembled WGS sequence"/>
</dbReference>
<dbReference type="Proteomes" id="UP001165663">
    <property type="component" value="Unassembled WGS sequence"/>
</dbReference>
<keyword evidence="1" id="KW-0560">Oxidoreductase</keyword>
<sequence length="344" mass="37295">MKVGISMPILNQPYGKFTELAAIADAAGFDSLWDYEFFRNPFMIHATCAGSTTQIRHATGIATACSRSPFAMANAAADLDELTNGRALIGLANGGAMWTDVFNGADITHPLPRIREYIEVMRAHWKHLGDGEPFSYEGKFYKAASPAFNPWGVRQLVRPQIPIFLSVVRPRMLRLAGEIADGALGYMATPRYFNEIYRPQVAAGAEAAGRAPSDVEIAALVICSVSEDRAEAMRRARIQVGNYICFPGADPMVQFEGLTEERDAILTKLLTEGVTAFDDIPENVVKTFAICGTPEEGREQIAQFEGALDHIVLHTPYVPPLEAAASEDAFRNTVAALAPATAGA</sequence>
<evidence type="ECO:0000259" key="2">
    <source>
        <dbReference type="Pfam" id="PF00296"/>
    </source>
</evidence>